<keyword evidence="9" id="KW-0804">Transcription</keyword>
<gene>
    <name evidence="18" type="ORF">LTLLF_122420</name>
</gene>
<evidence type="ECO:0000256" key="6">
    <source>
        <dbReference type="ARBA" id="ARBA00022833"/>
    </source>
</evidence>
<proteinExistence type="inferred from homology"/>
<evidence type="ECO:0000256" key="13">
    <source>
        <dbReference type="ARBA" id="ARBA00045875"/>
    </source>
</evidence>
<comment type="subunit">
    <text evidence="14">Component of TFIIIB complexes. The TFIIIB complex has two activities, alpha and beta. The TFIIIB-alpha activity complex is composed of TBP, BDP1, and a complex containing both BRF2 and at least four stably associated proteins; this complex inhibits the transcription by pol III via its phosphorylation by CK2; YY1 facilitates the TFIIIB-alpha complex formation. Interacts with TBP; this interaction promotes recruitment of BRF2 to TATA box-containing promoters. Interacts with TBP and the BURE sequence (GC-rich sequence downstream from the TATA box) to form a strong ternary complex which is joined by BDP1; this ternary complex stimulates pol III transcription. Forms a trimeric complex composed of TBP, BRF2 and mini-SNAPc complex (SNAP43, SNAP50, and the N-terminal third of SNAP190) on the promoter. Assembly of the TBP-BRF2 complex is stimulated by SNAP190. Interacts with MAF1 and SNAPC4.</text>
</comment>
<dbReference type="InterPro" id="IPR013137">
    <property type="entry name" value="Znf_TFIIB"/>
</dbReference>
<comment type="subcellular location">
    <subcellularLocation>
        <location evidence="1">Nucleus</location>
    </subcellularLocation>
</comment>
<name>A0A8J6GWR2_MICOH</name>
<evidence type="ECO:0000256" key="4">
    <source>
        <dbReference type="ARBA" id="ARBA00022737"/>
    </source>
</evidence>
<evidence type="ECO:0000256" key="7">
    <source>
        <dbReference type="ARBA" id="ARBA00023015"/>
    </source>
</evidence>
<dbReference type="InterPro" id="IPR000812">
    <property type="entry name" value="TFIIB"/>
</dbReference>
<dbReference type="FunFam" id="1.10.472.10:FF:000046">
    <property type="entry name" value="Transcription factor IIIB 50 kDa subunit"/>
    <property type="match status" value="1"/>
</dbReference>
<dbReference type="EMBL" id="JAATJU010016899">
    <property type="protein sequence ID" value="KAH0517218.1"/>
    <property type="molecule type" value="Genomic_DNA"/>
</dbReference>
<dbReference type="CDD" id="cd20555">
    <property type="entry name" value="CYCLIN_BRF2"/>
    <property type="match status" value="1"/>
</dbReference>
<dbReference type="GO" id="GO:0017025">
    <property type="term" value="F:TBP-class protein binding"/>
    <property type="evidence" value="ECO:0007669"/>
    <property type="project" value="TreeGrafter"/>
</dbReference>
<sequence>MAHRPCSRDSGEEQILFPSSCSEHKTLMAGKWFLVMAISREFLGAGIPALSRGWTNAEMPSGSRCPDCGSSELVEDSHYSQSQLVCSDCGCVVTEGVLTTTFNDEGNLREVTYSRSTGENEQVSRSQQRDLRRVRDLCRILKLPPTFEETAISYYQKAYQLSGIRAARLQKKEVLVGCCVLITCRQHNWPLTMGTICTLLYADLDMFSGTYMQLVKLLGLDVPALCLEDLVKSYCGSFKLFQASPSLPAKYVEDKDKMLSRTLLLVELANETWLVTGRHPLPVITAATFLAWQSLRPSDRLTCSLAQFCKLANVDLPYPAASRLQELLAVLLQMAGRLAWLQVLKLDKRTVVKHIGDLLQHRHMLIRMAFRDGTAEAETEEQHPGEQGQLEAEDSTFDLPKRKRPASPAPLLPPCMLKPPKRTHPTPVVSIVTGDENISDSEIEQYLRTPQEVRDFQRAQAAGQAAMSAPNPP</sequence>
<dbReference type="Pfam" id="PF21886">
    <property type="entry name" value="BRF2-like_C_cyclin_rpt"/>
    <property type="match status" value="1"/>
</dbReference>
<evidence type="ECO:0000256" key="1">
    <source>
        <dbReference type="ARBA" id="ARBA00004123"/>
    </source>
</evidence>
<comment type="similarity">
    <text evidence="2">Belongs to the TFIIB family.</text>
</comment>
<evidence type="ECO:0000313" key="19">
    <source>
        <dbReference type="Proteomes" id="UP000710432"/>
    </source>
</evidence>
<keyword evidence="7" id="KW-0805">Transcription regulation</keyword>
<dbReference type="AlphaFoldDB" id="A0A8J6GWR2"/>
<dbReference type="FunFam" id="2.20.25.10:FF:000014">
    <property type="entry name" value="Transcription factor IIIB 50 kDa subunit"/>
    <property type="match status" value="1"/>
</dbReference>
<evidence type="ECO:0000256" key="12">
    <source>
        <dbReference type="ARBA" id="ARBA00042630"/>
    </source>
</evidence>
<evidence type="ECO:0000259" key="17">
    <source>
        <dbReference type="PROSITE" id="PS51134"/>
    </source>
</evidence>
<feature type="region of interest" description="Disordered" evidence="16">
    <location>
        <begin position="374"/>
        <end position="428"/>
    </location>
</feature>
<accession>A0A8J6GWR2</accession>
<comment type="caution">
    <text evidence="18">The sequence shown here is derived from an EMBL/GenBank/DDBJ whole genome shotgun (WGS) entry which is preliminary data.</text>
</comment>
<dbReference type="GO" id="GO:0097550">
    <property type="term" value="C:transcription preinitiation complex"/>
    <property type="evidence" value="ECO:0007669"/>
    <property type="project" value="TreeGrafter"/>
</dbReference>
<evidence type="ECO:0000256" key="11">
    <source>
        <dbReference type="ARBA" id="ARBA00039848"/>
    </source>
</evidence>
<dbReference type="SUPFAM" id="SSF57783">
    <property type="entry name" value="Zinc beta-ribbon"/>
    <property type="match status" value="1"/>
</dbReference>
<dbReference type="SUPFAM" id="SSF47954">
    <property type="entry name" value="Cyclin-like"/>
    <property type="match status" value="1"/>
</dbReference>
<protein>
    <recommendedName>
        <fullName evidence="11">Transcription factor IIIB 50 kDa subunit</fullName>
    </recommendedName>
    <alternativeName>
        <fullName evidence="12">B-related factor 2</fullName>
    </alternativeName>
</protein>
<feature type="compositionally biased region" description="Basic and acidic residues" evidence="16">
    <location>
        <begin position="374"/>
        <end position="384"/>
    </location>
</feature>
<dbReference type="GO" id="GO:0008270">
    <property type="term" value="F:zinc ion binding"/>
    <property type="evidence" value="ECO:0007669"/>
    <property type="project" value="UniProtKB-KW"/>
</dbReference>
<keyword evidence="3" id="KW-0479">Metal-binding</keyword>
<dbReference type="Gene3D" id="1.10.472.10">
    <property type="entry name" value="Cyclin-like"/>
    <property type="match status" value="1"/>
</dbReference>
<keyword evidence="6" id="KW-0862">Zinc</keyword>
<keyword evidence="8" id="KW-0010">Activator</keyword>
<dbReference type="GO" id="GO:0070897">
    <property type="term" value="P:transcription preinitiation complex assembly"/>
    <property type="evidence" value="ECO:0007669"/>
    <property type="project" value="InterPro"/>
</dbReference>
<evidence type="ECO:0000256" key="15">
    <source>
        <dbReference type="PROSITE-ProRule" id="PRU00469"/>
    </source>
</evidence>
<evidence type="ECO:0000256" key="9">
    <source>
        <dbReference type="ARBA" id="ARBA00023163"/>
    </source>
</evidence>
<keyword evidence="4" id="KW-0677">Repeat</keyword>
<evidence type="ECO:0000313" key="18">
    <source>
        <dbReference type="EMBL" id="KAH0517218.1"/>
    </source>
</evidence>
<reference evidence="18" key="1">
    <citation type="submission" date="2020-03" db="EMBL/GenBank/DDBJ databases">
        <title>Studies in the Genomics of Life Span.</title>
        <authorList>
            <person name="Glass D."/>
        </authorList>
    </citation>
    <scope>NUCLEOTIDE SEQUENCE</scope>
    <source>
        <strain evidence="18">LTLLF</strain>
        <tissue evidence="18">Muscle</tissue>
    </source>
</reference>
<dbReference type="PANTHER" id="PTHR11618">
    <property type="entry name" value="TRANSCRIPTION INITIATION FACTOR IIB-RELATED"/>
    <property type="match status" value="1"/>
</dbReference>
<evidence type="ECO:0000256" key="16">
    <source>
        <dbReference type="SAM" id="MobiDB-lite"/>
    </source>
</evidence>
<evidence type="ECO:0000256" key="2">
    <source>
        <dbReference type="ARBA" id="ARBA00010857"/>
    </source>
</evidence>
<dbReference type="Pfam" id="PF08271">
    <property type="entry name" value="Zn_Ribbon_TF"/>
    <property type="match status" value="1"/>
</dbReference>
<dbReference type="Gene3D" id="2.20.25.10">
    <property type="match status" value="1"/>
</dbReference>
<dbReference type="PANTHER" id="PTHR11618:SF5">
    <property type="entry name" value="TRANSCRIPTION FACTOR IIIB 50 KDA SUBUNIT"/>
    <property type="match status" value="1"/>
</dbReference>
<feature type="compositionally biased region" description="Pro residues" evidence="16">
    <location>
        <begin position="407"/>
        <end position="417"/>
    </location>
</feature>
<evidence type="ECO:0000256" key="5">
    <source>
        <dbReference type="ARBA" id="ARBA00022771"/>
    </source>
</evidence>
<comment type="function">
    <text evidence="13">General activator of RNA polymerase III transcription. Factor exclusively required for RNA polymerase III transcription of genes with promoter elements upstream of the initiation sites. Contributes to the regulation of gene expression; functions as activator in the absence of oxidative stress. Down-regulates expression of target genes in response to oxidative stress. Overexpression protects cells against apoptosis in response to oxidative stress.</text>
</comment>
<keyword evidence="5 15" id="KW-0863">Zinc-finger</keyword>
<dbReference type="InterPro" id="IPR054078">
    <property type="entry name" value="BRF2-like_C"/>
</dbReference>
<feature type="domain" description="TFIIB-type" evidence="17">
    <location>
        <begin position="61"/>
        <end position="94"/>
    </location>
</feature>
<evidence type="ECO:0000256" key="14">
    <source>
        <dbReference type="ARBA" id="ARBA00047087"/>
    </source>
</evidence>
<dbReference type="PROSITE" id="PS51134">
    <property type="entry name" value="ZF_TFIIB"/>
    <property type="match status" value="1"/>
</dbReference>
<evidence type="ECO:0000256" key="10">
    <source>
        <dbReference type="ARBA" id="ARBA00023242"/>
    </source>
</evidence>
<evidence type="ECO:0000256" key="8">
    <source>
        <dbReference type="ARBA" id="ARBA00023159"/>
    </source>
</evidence>
<dbReference type="Proteomes" id="UP000710432">
    <property type="component" value="Unassembled WGS sequence"/>
</dbReference>
<dbReference type="InterPro" id="IPR036915">
    <property type="entry name" value="Cyclin-like_sf"/>
</dbReference>
<keyword evidence="10" id="KW-0539">Nucleus</keyword>
<organism evidence="18 19">
    <name type="scientific">Microtus ochrogaster</name>
    <name type="common">Prairie vole</name>
    <dbReference type="NCBI Taxonomy" id="79684"/>
    <lineage>
        <taxon>Eukaryota</taxon>
        <taxon>Metazoa</taxon>
        <taxon>Chordata</taxon>
        <taxon>Craniata</taxon>
        <taxon>Vertebrata</taxon>
        <taxon>Euteleostomi</taxon>
        <taxon>Mammalia</taxon>
        <taxon>Eutheria</taxon>
        <taxon>Euarchontoglires</taxon>
        <taxon>Glires</taxon>
        <taxon>Rodentia</taxon>
        <taxon>Myomorpha</taxon>
        <taxon>Muroidea</taxon>
        <taxon>Cricetidae</taxon>
        <taxon>Arvicolinae</taxon>
        <taxon>Microtus</taxon>
    </lineage>
</organism>
<evidence type="ECO:0000256" key="3">
    <source>
        <dbReference type="ARBA" id="ARBA00022723"/>
    </source>
</evidence>
<dbReference type="GO" id="GO:0005634">
    <property type="term" value="C:nucleus"/>
    <property type="evidence" value="ECO:0007669"/>
    <property type="project" value="UniProtKB-SubCell"/>
</dbReference>